<dbReference type="EMBL" id="CP047897">
    <property type="protein sequence ID" value="QHL86824.1"/>
    <property type="molecule type" value="Genomic_DNA"/>
</dbReference>
<dbReference type="SUPFAM" id="SSF48208">
    <property type="entry name" value="Six-hairpin glycosidases"/>
    <property type="match status" value="1"/>
</dbReference>
<accession>A0A6P1NWY7</accession>
<dbReference type="PROSITE" id="PS51318">
    <property type="entry name" value="TAT"/>
    <property type="match status" value="1"/>
</dbReference>
<protein>
    <submittedName>
        <fullName evidence="2">Glycoside hydrolase family 125 protein</fullName>
    </submittedName>
</protein>
<dbReference type="SMART" id="SM01149">
    <property type="entry name" value="DUF1237"/>
    <property type="match status" value="1"/>
</dbReference>
<evidence type="ECO:0000313" key="2">
    <source>
        <dbReference type="EMBL" id="QHL86824.1"/>
    </source>
</evidence>
<evidence type="ECO:0000256" key="1">
    <source>
        <dbReference type="SAM" id="MobiDB-lite"/>
    </source>
</evidence>
<dbReference type="GO" id="GO:0016787">
    <property type="term" value="F:hydrolase activity"/>
    <property type="evidence" value="ECO:0007669"/>
    <property type="project" value="UniProtKB-KW"/>
</dbReference>
<dbReference type="PANTHER" id="PTHR31047:SF0">
    <property type="entry name" value="MEIOTICALLY UP-REGULATED GENE 157 PROTEIN"/>
    <property type="match status" value="1"/>
</dbReference>
<dbReference type="PIRSF" id="PIRSF028846">
    <property type="entry name" value="UCP028846"/>
    <property type="match status" value="1"/>
</dbReference>
<dbReference type="KEGG" id="nib:GU926_04975"/>
<feature type="region of interest" description="Disordered" evidence="1">
    <location>
        <begin position="222"/>
        <end position="243"/>
    </location>
</feature>
<dbReference type="Proteomes" id="UP000464214">
    <property type="component" value="Chromosome"/>
</dbReference>
<reference evidence="2 3" key="1">
    <citation type="submission" date="2020-01" db="EMBL/GenBank/DDBJ databases">
        <authorList>
            <person name="Kim M."/>
        </authorList>
    </citation>
    <scope>NUCLEOTIDE SEQUENCE [LARGE SCALE GENOMIC DNA]</scope>
    <source>
        <strain evidence="2 3">BT10</strain>
    </source>
</reference>
<proteinExistence type="predicted"/>
<dbReference type="Gene3D" id="1.50.10.10">
    <property type="match status" value="1"/>
</dbReference>
<keyword evidence="3" id="KW-1185">Reference proteome</keyword>
<dbReference type="AlphaFoldDB" id="A0A6P1NWY7"/>
<dbReference type="PANTHER" id="PTHR31047">
    <property type="entry name" value="MEIOTICALLY UP-REGULATED GENE 157 PROTEIN"/>
    <property type="match status" value="1"/>
</dbReference>
<dbReference type="GO" id="GO:0005975">
    <property type="term" value="P:carbohydrate metabolic process"/>
    <property type="evidence" value="ECO:0007669"/>
    <property type="project" value="InterPro"/>
</dbReference>
<dbReference type="InterPro" id="IPR012341">
    <property type="entry name" value="6hp_glycosidase-like_sf"/>
</dbReference>
<gene>
    <name evidence="2" type="ORF">GU926_04975</name>
</gene>
<keyword evidence="2" id="KW-0378">Hydrolase</keyword>
<dbReference type="Pfam" id="PF06824">
    <property type="entry name" value="Glyco_hydro_125"/>
    <property type="match status" value="1"/>
</dbReference>
<sequence length="475" mass="53761">MTTRREFVKTTGIAALGVAAVGIPFNALAANESFTSKRPSLAKRHFTSKAIEKKLAEVKKAINDKELAWLFENCFPNTLDTTVQYKEINGKPDTFVITGDIEAMWLRDSTAQVWPYLPFTKEEKSLQKLVAGVINRQAQCILIDPYANAFNDGPKGSEWKSDLTTMKPELHERKWEIDSLCYPIRLAYHYWKTTQDTSPFDQDWQKAMQLVVRTFKEQQRKEGKGPYTFQRNTPKQTDTVSGAGYGNPIQPVGLICSTFRPSDDATIFLFLVPSNYFAVTSLRQLAEMSQKITKNNQLASECIALAEEVEQALKQFAVADHLQYGKVFPFEVDGYGNQLFMDDANIPSLLAMPYLGACALQDPVYQNTRKFVLSKDNPWYFEGKAGKGIGGPHVGPDMIWPMSIIMQAMTSQSDQEIKECLHTLKTTHAGTGFMHETFHKDNPSKFTREWFAWANTLFGELILKLHAERPHLLKA</sequence>
<name>A0A6P1NWY7_9BACT</name>
<dbReference type="RefSeq" id="WP_160689597.1">
    <property type="nucleotide sequence ID" value="NZ_CP047897.1"/>
</dbReference>
<organism evidence="2 3">
    <name type="scientific">Nibribacter ruber</name>
    <dbReference type="NCBI Taxonomy" id="2698458"/>
    <lineage>
        <taxon>Bacteria</taxon>
        <taxon>Pseudomonadati</taxon>
        <taxon>Bacteroidota</taxon>
        <taxon>Cytophagia</taxon>
        <taxon>Cytophagales</taxon>
        <taxon>Hymenobacteraceae</taxon>
        <taxon>Nibribacter</taxon>
    </lineage>
</organism>
<dbReference type="InterPro" id="IPR006311">
    <property type="entry name" value="TAT_signal"/>
</dbReference>
<dbReference type="InterPro" id="IPR008928">
    <property type="entry name" value="6-hairpin_glycosidase_sf"/>
</dbReference>
<dbReference type="InterPro" id="IPR008313">
    <property type="entry name" value="GH125"/>
</dbReference>
<feature type="compositionally biased region" description="Polar residues" evidence="1">
    <location>
        <begin position="229"/>
        <end position="240"/>
    </location>
</feature>
<evidence type="ECO:0000313" key="3">
    <source>
        <dbReference type="Proteomes" id="UP000464214"/>
    </source>
</evidence>